<evidence type="ECO:0000256" key="7">
    <source>
        <dbReference type="ARBA" id="ARBA00023160"/>
    </source>
</evidence>
<evidence type="ECO:0000256" key="6">
    <source>
        <dbReference type="ARBA" id="ARBA00023098"/>
    </source>
</evidence>
<dbReference type="InterPro" id="IPR001095">
    <property type="entry name" value="Acetyl_CoA_COase_a_su"/>
</dbReference>
<keyword evidence="6" id="KW-0443">Lipid metabolism</keyword>
<comment type="caution">
    <text evidence="10">The sequence shown here is derived from an EMBL/GenBank/DDBJ whole genome shotgun (WGS) entry which is preliminary data.</text>
</comment>
<name>A0AA38Z3G4_VITRO</name>
<keyword evidence="3" id="KW-0547">Nucleotide-binding</keyword>
<evidence type="ECO:0000313" key="11">
    <source>
        <dbReference type="Proteomes" id="UP001168098"/>
    </source>
</evidence>
<dbReference type="InterPro" id="IPR029045">
    <property type="entry name" value="ClpP/crotonase-like_dom_sf"/>
</dbReference>
<dbReference type="GO" id="GO:0003989">
    <property type="term" value="F:acetyl-CoA carboxylase activity"/>
    <property type="evidence" value="ECO:0007669"/>
    <property type="project" value="InterPro"/>
</dbReference>
<dbReference type="SUPFAM" id="SSF52096">
    <property type="entry name" value="ClpP/crotonase"/>
    <property type="match status" value="1"/>
</dbReference>
<keyword evidence="7" id="KW-0275">Fatty acid biosynthesis</keyword>
<dbReference type="EMBL" id="JARBHA010000015">
    <property type="protein sequence ID" value="KAJ9681545.1"/>
    <property type="molecule type" value="Genomic_DNA"/>
</dbReference>
<keyword evidence="4" id="KW-0276">Fatty acid metabolism</keyword>
<dbReference type="PANTHER" id="PTHR42853">
    <property type="entry name" value="ACETYL-COENZYME A CARBOXYLASE CARBOXYL TRANSFERASE SUBUNIT ALPHA"/>
    <property type="match status" value="1"/>
</dbReference>
<evidence type="ECO:0000256" key="5">
    <source>
        <dbReference type="ARBA" id="ARBA00022840"/>
    </source>
</evidence>
<reference evidence="10 11" key="1">
    <citation type="journal article" date="2023" name="BMC Biotechnol.">
        <title>Vitis rotundifolia cv Carlos genome sequencing.</title>
        <authorList>
            <person name="Huff M."/>
            <person name="Hulse-Kemp A."/>
            <person name="Scheffler B."/>
            <person name="Youngblood R."/>
            <person name="Simpson S."/>
            <person name="Babiker E."/>
            <person name="Staton M."/>
        </authorList>
    </citation>
    <scope>NUCLEOTIDE SEQUENCE [LARGE SCALE GENOMIC DNA]</scope>
    <source>
        <tissue evidence="10">Leaf</tissue>
    </source>
</reference>
<evidence type="ECO:0000259" key="9">
    <source>
        <dbReference type="PROSITE" id="PS50989"/>
    </source>
</evidence>
<dbReference type="GO" id="GO:0005524">
    <property type="term" value="F:ATP binding"/>
    <property type="evidence" value="ECO:0007669"/>
    <property type="project" value="UniProtKB-KW"/>
</dbReference>
<dbReference type="PRINTS" id="PR01069">
    <property type="entry name" value="ACCCTRFRASEA"/>
</dbReference>
<dbReference type="Gene3D" id="3.90.226.10">
    <property type="entry name" value="2-enoyl-CoA Hydratase, Chain A, domain 1"/>
    <property type="match status" value="1"/>
</dbReference>
<dbReference type="NCBIfam" id="NF004344">
    <property type="entry name" value="PRK05724.1"/>
    <property type="match status" value="1"/>
</dbReference>
<keyword evidence="2" id="KW-0444">Lipid biosynthesis</keyword>
<evidence type="ECO:0000313" key="10">
    <source>
        <dbReference type="EMBL" id="KAJ9681545.1"/>
    </source>
</evidence>
<dbReference type="InterPro" id="IPR011763">
    <property type="entry name" value="COA_CT_C"/>
</dbReference>
<accession>A0AA38Z3G4</accession>
<dbReference type="GO" id="GO:0016743">
    <property type="term" value="F:carboxyl- or carbamoyltransferase activity"/>
    <property type="evidence" value="ECO:0007669"/>
    <property type="project" value="InterPro"/>
</dbReference>
<comment type="catalytic activity">
    <reaction evidence="8">
        <text>N(6)-carboxybiotinyl-L-lysyl-[protein] + acetyl-CoA = N(6)-biotinyl-L-lysyl-[protein] + malonyl-CoA</text>
        <dbReference type="Rhea" id="RHEA:54728"/>
        <dbReference type="Rhea" id="RHEA-COMP:10505"/>
        <dbReference type="Rhea" id="RHEA-COMP:10506"/>
        <dbReference type="ChEBI" id="CHEBI:57288"/>
        <dbReference type="ChEBI" id="CHEBI:57384"/>
        <dbReference type="ChEBI" id="CHEBI:83144"/>
        <dbReference type="ChEBI" id="CHEBI:83145"/>
        <dbReference type="EC" id="2.1.3.15"/>
    </reaction>
</comment>
<gene>
    <name evidence="10" type="ORF">PVL29_020425</name>
</gene>
<evidence type="ECO:0000256" key="4">
    <source>
        <dbReference type="ARBA" id="ARBA00022832"/>
    </source>
</evidence>
<dbReference type="PROSITE" id="PS50989">
    <property type="entry name" value="COA_CT_CTER"/>
    <property type="match status" value="1"/>
</dbReference>
<keyword evidence="11" id="KW-1185">Reference proteome</keyword>
<evidence type="ECO:0000256" key="3">
    <source>
        <dbReference type="ARBA" id="ARBA00022741"/>
    </source>
</evidence>
<dbReference type="GO" id="GO:0009317">
    <property type="term" value="C:acetyl-CoA carboxylase complex"/>
    <property type="evidence" value="ECO:0007669"/>
    <property type="project" value="InterPro"/>
</dbReference>
<feature type="domain" description="CoA carboxyltransferase C-terminal" evidence="9">
    <location>
        <begin position="146"/>
        <end position="401"/>
    </location>
</feature>
<proteinExistence type="inferred from homology"/>
<sequence length="608" mass="68316">MTTLSLISRNCGSQGGNSDRAIESGLETRIHKDFFAGGLLLGSVRRLNGVWLKNLGSPRIGSRNRFHVVAKIRKGKKHDYPWPDDIDPNLSSGHLSYLSYFKPLKEKPKPVTLAFEKPLVDLEKKIVEVRRMADETGLDFSDQISSLESKYQQALKDLYAHLTPIQRLTIARHPNRPTVLDHILNITDKDKWVELHGDRAGYDDPAIVTGIGSIDGKSFMFIGHQKGRNTKENIERNFAMPTPHGYRKALRMMKYADHHGFPIITFIDTPGAFADLKSEELGQGEAIAQNLRTMFSLKVPIISVVTGEGGSGGALAIGCANKLFMLENSAFYVASPEACAAILWKSAQAAPKAAEKLRITAQEHYRLRIADGVIPVSTWVNYGYRRMIPSTECINTGQWRFPRRHLPVDLKRKRNMKLSELENACKAGDLESSWKELKKKILEAEKRGRRCRSGDTNAFISMGLQEKQKLEMLNMAHRLIDLKDKANEKLKAEINQKVPASKSKAWKFLKEAQQKLSKGDPLDKEFSRGIANLRSIGMTQRNVTPSTSRFAKHAKVNEEIAKGTSSETERRKFKAEIPGAYHCCYVCNHLKEKFENLNVDLASHAGNI</sequence>
<keyword evidence="5" id="KW-0067">ATP-binding</keyword>
<organism evidence="10 11">
    <name type="scientific">Vitis rotundifolia</name>
    <name type="common">Muscadine grape</name>
    <dbReference type="NCBI Taxonomy" id="103349"/>
    <lineage>
        <taxon>Eukaryota</taxon>
        <taxon>Viridiplantae</taxon>
        <taxon>Streptophyta</taxon>
        <taxon>Embryophyta</taxon>
        <taxon>Tracheophyta</taxon>
        <taxon>Spermatophyta</taxon>
        <taxon>Magnoliopsida</taxon>
        <taxon>eudicotyledons</taxon>
        <taxon>Gunneridae</taxon>
        <taxon>Pentapetalae</taxon>
        <taxon>rosids</taxon>
        <taxon>Vitales</taxon>
        <taxon>Vitaceae</taxon>
        <taxon>Viteae</taxon>
        <taxon>Vitis</taxon>
    </lineage>
</organism>
<dbReference type="HAMAP" id="MF_00823">
    <property type="entry name" value="AcetylCoA_CT_alpha"/>
    <property type="match status" value="1"/>
</dbReference>
<dbReference type="GO" id="GO:0006633">
    <property type="term" value="P:fatty acid biosynthetic process"/>
    <property type="evidence" value="ECO:0007669"/>
    <property type="project" value="UniProtKB-KW"/>
</dbReference>
<protein>
    <recommendedName>
        <fullName evidence="1">acetyl-CoA carboxytransferase</fullName>
        <ecNumber evidence="1">2.1.3.15</ecNumber>
    </recommendedName>
</protein>
<dbReference type="PANTHER" id="PTHR42853:SF1">
    <property type="entry name" value="ACETYL-COA CARBOXYTRANSFERASE"/>
    <property type="match status" value="1"/>
</dbReference>
<dbReference type="Pfam" id="PF03255">
    <property type="entry name" value="ACCA"/>
    <property type="match status" value="1"/>
</dbReference>
<dbReference type="AlphaFoldDB" id="A0AA38Z3G4"/>
<evidence type="ECO:0000256" key="1">
    <source>
        <dbReference type="ARBA" id="ARBA00011883"/>
    </source>
</evidence>
<dbReference type="Proteomes" id="UP001168098">
    <property type="component" value="Unassembled WGS sequence"/>
</dbReference>
<evidence type="ECO:0000256" key="2">
    <source>
        <dbReference type="ARBA" id="ARBA00022516"/>
    </source>
</evidence>
<dbReference type="EC" id="2.1.3.15" evidence="1"/>
<dbReference type="NCBIfam" id="TIGR00513">
    <property type="entry name" value="accA"/>
    <property type="match status" value="1"/>
</dbReference>
<evidence type="ECO:0000256" key="8">
    <source>
        <dbReference type="ARBA" id="ARBA00049152"/>
    </source>
</evidence>